<dbReference type="SUPFAM" id="SSF56281">
    <property type="entry name" value="Metallo-hydrolase/oxidoreductase"/>
    <property type="match status" value="1"/>
</dbReference>
<dbReference type="AlphaFoldDB" id="A0A4D9D3V3"/>
<dbReference type="EMBL" id="SDOX01000018">
    <property type="protein sequence ID" value="TFJ84703.1"/>
    <property type="molecule type" value="Genomic_DNA"/>
</dbReference>
<keyword evidence="3" id="KW-1185">Reference proteome</keyword>
<reference evidence="2 3" key="1">
    <citation type="submission" date="2019-01" db="EMBL/GenBank/DDBJ databases">
        <title>Nuclear Genome Assembly of the Microalgal Biofuel strain Nannochloropsis salina CCMP1776.</title>
        <authorList>
            <person name="Hovde B."/>
        </authorList>
    </citation>
    <scope>NUCLEOTIDE SEQUENCE [LARGE SCALE GENOMIC DNA]</scope>
    <source>
        <strain evidence="2 3">CCMP1776</strain>
    </source>
</reference>
<feature type="region of interest" description="Disordered" evidence="1">
    <location>
        <begin position="1"/>
        <end position="23"/>
    </location>
</feature>
<feature type="compositionally biased region" description="Low complexity" evidence="1">
    <location>
        <begin position="9"/>
        <end position="23"/>
    </location>
</feature>
<proteinExistence type="predicted"/>
<dbReference type="PANTHER" id="PTHR36142">
    <property type="entry name" value="METALLO-HYDROLASE/OXIDOREDUCTASE SUPERFAMILY PROTEIN"/>
    <property type="match status" value="1"/>
</dbReference>
<name>A0A4D9D3V3_9STRA</name>
<accession>A0A4D9D3V3</accession>
<evidence type="ECO:0008006" key="4">
    <source>
        <dbReference type="Google" id="ProtNLM"/>
    </source>
</evidence>
<sequence>MQEAAGLVSPSSSSTSTSSSPSSLRLTFLESNSWLWEIPLPPPSLPPSLPPPSLTLLVDPVMHDLTFGAPALIRGKKKVLNGPAVMESLAPRVDHLLISQGFDDHCQPASMAMAARLLPPSARIVAPRSASKVLETFFSPERIHYLSPGEHCYLEKRREGGRDGGRVKVTATTGDTLGPPWQAPENGYLLEWGEKGGREEGEEPRSLYYEPHCRFKVEEFEPDTRQAAIPSSFVSTSAITKP</sequence>
<dbReference type="Gene3D" id="3.60.15.10">
    <property type="entry name" value="Ribonuclease Z/Hydroxyacylglutathione hydrolase-like"/>
    <property type="match status" value="1"/>
</dbReference>
<evidence type="ECO:0000313" key="2">
    <source>
        <dbReference type="EMBL" id="TFJ84703.1"/>
    </source>
</evidence>
<dbReference type="PANTHER" id="PTHR36142:SF2">
    <property type="entry name" value="METALLO-HYDROLASE_OXIDOREDUCTASE SUPERFAMILY PROTEIN"/>
    <property type="match status" value="1"/>
</dbReference>
<dbReference type="OrthoDB" id="332863at2759"/>
<organism evidence="2 3">
    <name type="scientific">Nannochloropsis salina CCMP1776</name>
    <dbReference type="NCBI Taxonomy" id="1027361"/>
    <lineage>
        <taxon>Eukaryota</taxon>
        <taxon>Sar</taxon>
        <taxon>Stramenopiles</taxon>
        <taxon>Ochrophyta</taxon>
        <taxon>Eustigmatophyceae</taxon>
        <taxon>Eustigmatales</taxon>
        <taxon>Monodopsidaceae</taxon>
        <taxon>Microchloropsis</taxon>
        <taxon>Microchloropsis salina</taxon>
    </lineage>
</organism>
<comment type="caution">
    <text evidence="2">The sequence shown here is derived from an EMBL/GenBank/DDBJ whole genome shotgun (WGS) entry which is preliminary data.</text>
</comment>
<protein>
    <recommendedName>
        <fullName evidence="4">Metallo-beta-lactamase domain-containing protein</fullName>
    </recommendedName>
</protein>
<dbReference type="Proteomes" id="UP000355283">
    <property type="component" value="Unassembled WGS sequence"/>
</dbReference>
<evidence type="ECO:0000256" key="1">
    <source>
        <dbReference type="SAM" id="MobiDB-lite"/>
    </source>
</evidence>
<gene>
    <name evidence="2" type="ORF">NSK_004167</name>
</gene>
<dbReference type="InterPro" id="IPR036866">
    <property type="entry name" value="RibonucZ/Hydroxyglut_hydro"/>
</dbReference>
<evidence type="ECO:0000313" key="3">
    <source>
        <dbReference type="Proteomes" id="UP000355283"/>
    </source>
</evidence>